<accession>A0A3E0I0J9</accession>
<proteinExistence type="predicted"/>
<dbReference type="InterPro" id="IPR001647">
    <property type="entry name" value="HTH_TetR"/>
</dbReference>
<dbReference type="PRINTS" id="PR00455">
    <property type="entry name" value="HTHTETR"/>
</dbReference>
<comment type="caution">
    <text evidence="4">The sequence shown here is derived from an EMBL/GenBank/DDBJ whole genome shotgun (WGS) entry which is preliminary data.</text>
</comment>
<evidence type="ECO:0000259" key="3">
    <source>
        <dbReference type="PROSITE" id="PS50977"/>
    </source>
</evidence>
<feature type="DNA-binding region" description="H-T-H motif" evidence="2">
    <location>
        <begin position="29"/>
        <end position="48"/>
    </location>
</feature>
<dbReference type="AlphaFoldDB" id="A0A3E0I0J9"/>
<reference evidence="4 5" key="1">
    <citation type="submission" date="2018-08" db="EMBL/GenBank/DDBJ databases">
        <title>Genomic Encyclopedia of Archaeal and Bacterial Type Strains, Phase II (KMG-II): from individual species to whole genera.</title>
        <authorList>
            <person name="Goeker M."/>
        </authorList>
    </citation>
    <scope>NUCLEOTIDE SEQUENCE [LARGE SCALE GENOMIC DNA]</scope>
    <source>
        <strain evidence="4 5">DSM 45791</strain>
    </source>
</reference>
<dbReference type="PROSITE" id="PS50977">
    <property type="entry name" value="HTH_TETR_2"/>
    <property type="match status" value="1"/>
</dbReference>
<dbReference type="GO" id="GO:0003700">
    <property type="term" value="F:DNA-binding transcription factor activity"/>
    <property type="evidence" value="ECO:0007669"/>
    <property type="project" value="TreeGrafter"/>
</dbReference>
<sequence length="234" mass="26062">MPGTDHERGERILDAAAELVLRWGYKRVTIEDVAKQAGIGKGTVYLHFRNRTELFMSVLVRESVAMTAEMLDALRRDPMMMLPAEQAQMVYLGVMKRPLLRAMFSRNVEMLGDLVLDPSIQPLVRVKTDLFGDMFHLLREHGLVRTDLDLESQRQLMSAVQTGFYLMPMLGPVAGTRDDHTTAALLAHTIRQALHTPGEPDPEVLRALAPKMTAILADFHGALAATVHGKQPEG</sequence>
<dbReference type="PANTHER" id="PTHR30055:SF226">
    <property type="entry name" value="HTH-TYPE TRANSCRIPTIONAL REGULATOR PKSA"/>
    <property type="match status" value="1"/>
</dbReference>
<evidence type="ECO:0000256" key="2">
    <source>
        <dbReference type="PROSITE-ProRule" id="PRU00335"/>
    </source>
</evidence>
<dbReference type="PANTHER" id="PTHR30055">
    <property type="entry name" value="HTH-TYPE TRANSCRIPTIONAL REGULATOR RUTR"/>
    <property type="match status" value="1"/>
</dbReference>
<evidence type="ECO:0000256" key="1">
    <source>
        <dbReference type="ARBA" id="ARBA00023125"/>
    </source>
</evidence>
<dbReference type="OrthoDB" id="3682047at2"/>
<organism evidence="4 5">
    <name type="scientific">Kutzneria buriramensis</name>
    <dbReference type="NCBI Taxonomy" id="1045776"/>
    <lineage>
        <taxon>Bacteria</taxon>
        <taxon>Bacillati</taxon>
        <taxon>Actinomycetota</taxon>
        <taxon>Actinomycetes</taxon>
        <taxon>Pseudonocardiales</taxon>
        <taxon>Pseudonocardiaceae</taxon>
        <taxon>Kutzneria</taxon>
    </lineage>
</organism>
<dbReference type="Gene3D" id="1.10.357.10">
    <property type="entry name" value="Tetracycline Repressor, domain 2"/>
    <property type="match status" value="1"/>
</dbReference>
<dbReference type="RefSeq" id="WP_116174202.1">
    <property type="nucleotide sequence ID" value="NZ_CP144375.1"/>
</dbReference>
<evidence type="ECO:0000313" key="5">
    <source>
        <dbReference type="Proteomes" id="UP000256269"/>
    </source>
</evidence>
<keyword evidence="5" id="KW-1185">Reference proteome</keyword>
<gene>
    <name evidence="4" type="ORF">BCF44_103691</name>
</gene>
<dbReference type="GO" id="GO:0000976">
    <property type="term" value="F:transcription cis-regulatory region binding"/>
    <property type="evidence" value="ECO:0007669"/>
    <property type="project" value="TreeGrafter"/>
</dbReference>
<protein>
    <submittedName>
        <fullName evidence="4">AcrR family transcriptional regulator</fullName>
    </submittedName>
</protein>
<dbReference type="InterPro" id="IPR009057">
    <property type="entry name" value="Homeodomain-like_sf"/>
</dbReference>
<dbReference type="InterPro" id="IPR050109">
    <property type="entry name" value="HTH-type_TetR-like_transc_reg"/>
</dbReference>
<dbReference type="SUPFAM" id="SSF46689">
    <property type="entry name" value="Homeodomain-like"/>
    <property type="match status" value="1"/>
</dbReference>
<name>A0A3E0I0J9_9PSEU</name>
<evidence type="ECO:0000313" key="4">
    <source>
        <dbReference type="EMBL" id="REH52239.1"/>
    </source>
</evidence>
<feature type="domain" description="HTH tetR-type" evidence="3">
    <location>
        <begin position="6"/>
        <end position="66"/>
    </location>
</feature>
<dbReference type="Proteomes" id="UP000256269">
    <property type="component" value="Unassembled WGS sequence"/>
</dbReference>
<dbReference type="EMBL" id="QUNO01000003">
    <property type="protein sequence ID" value="REH52239.1"/>
    <property type="molecule type" value="Genomic_DNA"/>
</dbReference>
<dbReference type="Pfam" id="PF00440">
    <property type="entry name" value="TetR_N"/>
    <property type="match status" value="1"/>
</dbReference>
<keyword evidence="1 2" id="KW-0238">DNA-binding</keyword>